<evidence type="ECO:0000256" key="1">
    <source>
        <dbReference type="ARBA" id="ARBA00004418"/>
    </source>
</evidence>
<dbReference type="Pfam" id="PF16822">
    <property type="entry name" value="ALGX"/>
    <property type="match status" value="1"/>
</dbReference>
<dbReference type="RefSeq" id="WP_374830305.1">
    <property type="nucleotide sequence ID" value="NZ_JBHEEZ010000004.1"/>
</dbReference>
<protein>
    <recommendedName>
        <fullName evidence="7">AlgX/AlgJ SGNH hydrolase-like domain-containing protein</fullName>
    </recommendedName>
</protein>
<comment type="subcellular location">
    <subcellularLocation>
        <location evidence="1">Periplasm</location>
    </subcellularLocation>
</comment>
<comment type="caution">
    <text evidence="8">The sequence shown here is derived from an EMBL/GenBank/DDBJ whole genome shotgun (WGS) entry which is preliminary data.</text>
</comment>
<accession>A0ABV9H3D2</accession>
<keyword evidence="4" id="KW-0732">Signal</keyword>
<evidence type="ECO:0000313" key="9">
    <source>
        <dbReference type="Proteomes" id="UP001596042"/>
    </source>
</evidence>
<dbReference type="Proteomes" id="UP001596042">
    <property type="component" value="Unassembled WGS sequence"/>
</dbReference>
<feature type="domain" description="AlgX/AlgJ SGNH hydrolase-like" evidence="7">
    <location>
        <begin position="87"/>
        <end position="339"/>
    </location>
</feature>
<evidence type="ECO:0000256" key="3">
    <source>
        <dbReference type="ARBA" id="ARBA00022679"/>
    </source>
</evidence>
<proteinExistence type="predicted"/>
<keyword evidence="3" id="KW-0808">Transferase</keyword>
<evidence type="ECO:0000259" key="7">
    <source>
        <dbReference type="Pfam" id="PF16822"/>
    </source>
</evidence>
<evidence type="ECO:0000256" key="5">
    <source>
        <dbReference type="ARBA" id="ARBA00022764"/>
    </source>
</evidence>
<evidence type="ECO:0000256" key="4">
    <source>
        <dbReference type="ARBA" id="ARBA00022729"/>
    </source>
</evidence>
<keyword evidence="5" id="KW-0574">Periplasm</keyword>
<dbReference type="InterPro" id="IPR031811">
    <property type="entry name" value="ALGX/ALGJ_SGNH-like"/>
</dbReference>
<keyword evidence="6" id="KW-0016">Alginate biosynthesis</keyword>
<reference evidence="9" key="1">
    <citation type="journal article" date="2019" name="Int. J. Syst. Evol. Microbiol.">
        <title>The Global Catalogue of Microorganisms (GCM) 10K type strain sequencing project: providing services to taxonomists for standard genome sequencing and annotation.</title>
        <authorList>
            <consortium name="The Broad Institute Genomics Platform"/>
            <consortium name="The Broad Institute Genome Sequencing Center for Infectious Disease"/>
            <person name="Wu L."/>
            <person name="Ma J."/>
        </authorList>
    </citation>
    <scope>NUCLEOTIDE SEQUENCE [LARGE SCALE GENOMIC DNA]</scope>
    <source>
        <strain evidence="9">CGMCC 1.15731</strain>
    </source>
</reference>
<gene>
    <name evidence="8" type="ORF">ACFO1V_06710</name>
</gene>
<organism evidence="8 9">
    <name type="scientific">Daeguia caeni</name>
    <dbReference type="NCBI Taxonomy" id="439612"/>
    <lineage>
        <taxon>Bacteria</taxon>
        <taxon>Pseudomonadati</taxon>
        <taxon>Pseudomonadota</taxon>
        <taxon>Alphaproteobacteria</taxon>
        <taxon>Hyphomicrobiales</taxon>
        <taxon>Brucellaceae</taxon>
        <taxon>Daeguia</taxon>
    </lineage>
</organism>
<evidence type="ECO:0000313" key="8">
    <source>
        <dbReference type="EMBL" id="MFC4624914.1"/>
    </source>
</evidence>
<name>A0ABV9H3D2_9HYPH</name>
<keyword evidence="9" id="KW-1185">Reference proteome</keyword>
<comment type="pathway">
    <text evidence="2">Glycan biosynthesis; alginate biosynthesis.</text>
</comment>
<evidence type="ECO:0000256" key="6">
    <source>
        <dbReference type="ARBA" id="ARBA00022841"/>
    </source>
</evidence>
<sequence length="359" mass="38894">MLQRLRTLSTLGFLVVVFAGLVSLVVHAVVNRNQDLEQKLTWQSLIDGSFTAAISQSVDKALPSSKTLNGWIDGFLYWSLGDGGPQVRKGCGNWLYLAEELTETPDGDAYLAERVKLAKAIASFVAGQGARLIVVPVPDKAEVATEGLCGLEASAQSRTRLAKWRELSVPLGLNQIDISTNWPMPGYWHTDTHWDQKGAQHAAEIIAATVNGMLGAGETAVDLQIGKETRERIGDLTKLAGLVETANVFGPAPDLEHPVTMQINRSGGLLDEVPAPEVMLLGSSYSLNSNFIEFLQAASAREIVQKSLAGGGFAGAMLDAIKDHPDQFRQVKLVIWEWPARTLTQPLTDQEKAFLADQP</sequence>
<dbReference type="EMBL" id="JBHSEL010000049">
    <property type="protein sequence ID" value="MFC4624914.1"/>
    <property type="molecule type" value="Genomic_DNA"/>
</dbReference>
<evidence type="ECO:0000256" key="2">
    <source>
        <dbReference type="ARBA" id="ARBA00005182"/>
    </source>
</evidence>